<dbReference type="GO" id="GO:0051118">
    <property type="term" value="F:glucan endo-1,3-alpha-glucosidase activity"/>
    <property type="evidence" value="ECO:0007669"/>
    <property type="project" value="InterPro"/>
</dbReference>
<accession>A0A9W9DK71</accession>
<feature type="compositionally biased region" description="Low complexity" evidence="1">
    <location>
        <begin position="356"/>
        <end position="373"/>
    </location>
</feature>
<dbReference type="Proteomes" id="UP001150266">
    <property type="component" value="Unassembled WGS sequence"/>
</dbReference>
<evidence type="ECO:0000256" key="2">
    <source>
        <dbReference type="SAM" id="SignalP"/>
    </source>
</evidence>
<feature type="region of interest" description="Disordered" evidence="1">
    <location>
        <begin position="354"/>
        <end position="373"/>
    </location>
</feature>
<reference evidence="3" key="1">
    <citation type="submission" date="2022-08" db="EMBL/GenBank/DDBJ databases">
        <title>A Global Phylogenomic Analysis of the Shiitake Genus Lentinula.</title>
        <authorList>
            <consortium name="DOE Joint Genome Institute"/>
            <person name="Sierra-Patev S."/>
            <person name="Min B."/>
            <person name="Naranjo-Ortiz M."/>
            <person name="Looney B."/>
            <person name="Konkel Z."/>
            <person name="Slot J.C."/>
            <person name="Sakamoto Y."/>
            <person name="Steenwyk J.L."/>
            <person name="Rokas A."/>
            <person name="Carro J."/>
            <person name="Camarero S."/>
            <person name="Ferreira P."/>
            <person name="Molpeceres G."/>
            <person name="Ruiz-Duenas F.J."/>
            <person name="Serrano A."/>
            <person name="Henrissat B."/>
            <person name="Drula E."/>
            <person name="Hughes K.W."/>
            <person name="Mata J.L."/>
            <person name="Ishikawa N.K."/>
            <person name="Vargas-Isla R."/>
            <person name="Ushijima S."/>
            <person name="Smith C.A."/>
            <person name="Ahrendt S."/>
            <person name="Andreopoulos W."/>
            <person name="He G."/>
            <person name="Labutti K."/>
            <person name="Lipzen A."/>
            <person name="Ng V."/>
            <person name="Riley R."/>
            <person name="Sandor L."/>
            <person name="Barry K."/>
            <person name="Martinez A.T."/>
            <person name="Xiao Y."/>
            <person name="Gibbons J.G."/>
            <person name="Terashima K."/>
            <person name="Grigoriev I.V."/>
            <person name="Hibbett D.S."/>
        </authorList>
    </citation>
    <scope>NUCLEOTIDE SEQUENCE</scope>
    <source>
        <strain evidence="3">JLM2183</strain>
    </source>
</reference>
<gene>
    <name evidence="3" type="ORF">J3R30DRAFT_3508796</name>
</gene>
<comment type="caution">
    <text evidence="3">The sequence shown here is derived from an EMBL/GenBank/DDBJ whole genome shotgun (WGS) entry which is preliminary data.</text>
</comment>
<protein>
    <submittedName>
        <fullName evidence="3">Glycoside hydrolase family 71 protein</fullName>
    </submittedName>
</protein>
<name>A0A9W9DK71_9AGAR</name>
<dbReference type="OrthoDB" id="3257981at2759"/>
<feature type="chain" id="PRO_5040781603" evidence="2">
    <location>
        <begin position="18"/>
        <end position="578"/>
    </location>
</feature>
<dbReference type="EMBL" id="JAOTPV010000016">
    <property type="protein sequence ID" value="KAJ4474417.1"/>
    <property type="molecule type" value="Genomic_DNA"/>
</dbReference>
<dbReference type="InterPro" id="IPR005197">
    <property type="entry name" value="Glyco_hydro_71"/>
</dbReference>
<dbReference type="Gene3D" id="3.20.20.80">
    <property type="entry name" value="Glycosidases"/>
    <property type="match status" value="1"/>
</dbReference>
<feature type="signal peptide" evidence="2">
    <location>
        <begin position="1"/>
        <end position="17"/>
    </location>
</feature>
<evidence type="ECO:0000313" key="3">
    <source>
        <dbReference type="EMBL" id="KAJ4474417.1"/>
    </source>
</evidence>
<keyword evidence="4" id="KW-1185">Reference proteome</keyword>
<sequence>MQTSTLFIFSLFAFAYALPVPFLNHTSTHISTRASSTVSATSLSTNNTTASNKKYVVAHHMIGNTFPYTSQDWLNDIKLAHASGIDGFALNMGSDIWQPARVADAYAAAQNSSLDFKMFFSLDMSILPCSTVNDATSLRALVTTYLSHPNQLRYSRGSSTQLPLVSTFAGESCKFGQASVADGWRTQFAQHLDLQGKMTFVPSFFVAPNQMSQFQGAVDGTFNWNGGWPIELTTDSTGSSSTSLSSTLKNLLGVNTTTNAIGKLSNLGLGENSSSTNASSGLLNLEDALSNFIGSTDSDSQFLDASSENNVYIAAVSPWFFTHFGKNSFNKNFLYLADQHLYSKRWESLIPAQVHSGDNSDTNSSNASSQPSISDQVDIVEIISWNDYGESHYVGPIEGALPTGSETWTNGMNHTAWLSLTSYYAAAFKNGSYPSISLNEERIVMWSRTHPASADATSDNVGRVPGSELVLDAMWAVTLLSEPANVTLQIIPFSSNSSTGSPLAQQTFSIPAGLSKITIPISVPDAMDSVSMRAVVERGDDDTVMDLDASSQGFEFVKTPQQFNFNAWVGCAGGGCVA</sequence>
<organism evidence="3 4">
    <name type="scientific">Lentinula aciculospora</name>
    <dbReference type="NCBI Taxonomy" id="153920"/>
    <lineage>
        <taxon>Eukaryota</taxon>
        <taxon>Fungi</taxon>
        <taxon>Dikarya</taxon>
        <taxon>Basidiomycota</taxon>
        <taxon>Agaricomycotina</taxon>
        <taxon>Agaricomycetes</taxon>
        <taxon>Agaricomycetidae</taxon>
        <taxon>Agaricales</taxon>
        <taxon>Marasmiineae</taxon>
        <taxon>Omphalotaceae</taxon>
        <taxon>Lentinula</taxon>
    </lineage>
</organism>
<keyword evidence="2" id="KW-0732">Signal</keyword>
<evidence type="ECO:0000256" key="1">
    <source>
        <dbReference type="SAM" id="MobiDB-lite"/>
    </source>
</evidence>
<keyword evidence="3" id="KW-0378">Hydrolase</keyword>
<dbReference type="AlphaFoldDB" id="A0A9W9DK71"/>
<evidence type="ECO:0000313" key="4">
    <source>
        <dbReference type="Proteomes" id="UP001150266"/>
    </source>
</evidence>
<dbReference type="Pfam" id="PF03659">
    <property type="entry name" value="Glyco_hydro_71"/>
    <property type="match status" value="1"/>
</dbReference>
<dbReference type="CDD" id="cd11577">
    <property type="entry name" value="GH71"/>
    <property type="match status" value="1"/>
</dbReference>
<proteinExistence type="predicted"/>